<dbReference type="PROSITE" id="PS51550">
    <property type="entry name" value="EPH_LBD"/>
    <property type="match status" value="1"/>
</dbReference>
<evidence type="ECO:0000256" key="20">
    <source>
        <dbReference type="PIRSR" id="PIRSR000666-1"/>
    </source>
</evidence>
<dbReference type="CDD" id="cd09544">
    <property type="entry name" value="SAM_EPH-A3"/>
    <property type="match status" value="1"/>
</dbReference>
<evidence type="ECO:0000256" key="13">
    <source>
        <dbReference type="ARBA" id="ARBA00023136"/>
    </source>
</evidence>
<evidence type="ECO:0000256" key="2">
    <source>
        <dbReference type="ARBA" id="ARBA00011902"/>
    </source>
</evidence>
<dbReference type="PROSITE" id="PS50105">
    <property type="entry name" value="SAM_DOMAIN"/>
    <property type="match status" value="1"/>
</dbReference>
<dbReference type="FunFam" id="2.60.40.1770:FF:000001">
    <property type="entry name" value="Ephrin type-A receptor 5"/>
    <property type="match status" value="1"/>
</dbReference>
<dbReference type="SUPFAM" id="SSF56112">
    <property type="entry name" value="Protein kinase-like (PK-like)"/>
    <property type="match status" value="1"/>
</dbReference>
<dbReference type="InterPro" id="IPR020635">
    <property type="entry name" value="Tyr_kinase_cat_dom"/>
</dbReference>
<dbReference type="InterPro" id="IPR011641">
    <property type="entry name" value="Tyr-kin_ephrin_A/B_rcpt-like"/>
</dbReference>
<evidence type="ECO:0000256" key="22">
    <source>
        <dbReference type="PIRSR" id="PIRSR000666-3"/>
    </source>
</evidence>
<dbReference type="CDD" id="cd00063">
    <property type="entry name" value="FN3"/>
    <property type="match status" value="2"/>
</dbReference>
<evidence type="ECO:0000256" key="7">
    <source>
        <dbReference type="ARBA" id="ARBA00022729"/>
    </source>
</evidence>
<dbReference type="Pfam" id="PF00041">
    <property type="entry name" value="fn3"/>
    <property type="match status" value="2"/>
</dbReference>
<evidence type="ECO:0000313" key="30">
    <source>
        <dbReference type="RefSeq" id="XP_006033969.1"/>
    </source>
</evidence>
<dbReference type="FunFam" id="2.60.40.10:FF:000045">
    <property type="entry name" value="Ephrin type-A receptor 5"/>
    <property type="match status" value="1"/>
</dbReference>
<keyword evidence="14" id="KW-0829">Tyrosine-protein kinase</keyword>
<feature type="domain" description="Eph LBD" evidence="28">
    <location>
        <begin position="63"/>
        <end position="241"/>
    </location>
</feature>
<dbReference type="EC" id="2.7.10.1" evidence="2"/>
<evidence type="ECO:0000259" key="25">
    <source>
        <dbReference type="PROSITE" id="PS50011"/>
    </source>
</evidence>
<dbReference type="Gene3D" id="1.10.510.10">
    <property type="entry name" value="Transferase(Phosphotransferase) domain 1"/>
    <property type="match status" value="1"/>
</dbReference>
<dbReference type="SMART" id="SM00615">
    <property type="entry name" value="EPH_lbd"/>
    <property type="match status" value="1"/>
</dbReference>
<dbReference type="Pfam" id="PF07699">
    <property type="entry name" value="Ephrin_rec_like"/>
    <property type="match status" value="1"/>
</dbReference>
<feature type="transmembrane region" description="Helical" evidence="24">
    <location>
        <begin position="575"/>
        <end position="597"/>
    </location>
</feature>
<dbReference type="PANTHER" id="PTHR46877">
    <property type="entry name" value="EPH RECEPTOR A5"/>
    <property type="match status" value="1"/>
</dbReference>
<evidence type="ECO:0000256" key="10">
    <source>
        <dbReference type="ARBA" id="ARBA00022777"/>
    </source>
</evidence>
<evidence type="ECO:0000256" key="11">
    <source>
        <dbReference type="ARBA" id="ARBA00022840"/>
    </source>
</evidence>
<dbReference type="InterPro" id="IPR000719">
    <property type="entry name" value="Prot_kinase_dom"/>
</dbReference>
<dbReference type="Gene3D" id="2.60.40.1770">
    <property type="entry name" value="ephrin a2 ectodomain"/>
    <property type="match status" value="1"/>
</dbReference>
<dbReference type="InterPro" id="IPR017441">
    <property type="entry name" value="Protein_kinase_ATP_BS"/>
</dbReference>
<dbReference type="Pfam" id="PF14575">
    <property type="entry name" value="EphA2_TM"/>
    <property type="match status" value="1"/>
</dbReference>
<dbReference type="GO" id="GO:0005005">
    <property type="term" value="F:transmembrane-ephrin receptor activity"/>
    <property type="evidence" value="ECO:0007669"/>
    <property type="project" value="TreeGrafter"/>
</dbReference>
<evidence type="ECO:0000256" key="6">
    <source>
        <dbReference type="ARBA" id="ARBA00022692"/>
    </source>
</evidence>
<keyword evidence="4" id="KW-0597">Phosphoprotein</keyword>
<comment type="catalytic activity">
    <reaction evidence="17">
        <text>L-tyrosyl-[protein] + ATP = O-phospho-L-tyrosyl-[protein] + ADP + H(+)</text>
        <dbReference type="Rhea" id="RHEA:10596"/>
        <dbReference type="Rhea" id="RHEA-COMP:10136"/>
        <dbReference type="Rhea" id="RHEA-COMP:20101"/>
        <dbReference type="ChEBI" id="CHEBI:15378"/>
        <dbReference type="ChEBI" id="CHEBI:30616"/>
        <dbReference type="ChEBI" id="CHEBI:46858"/>
        <dbReference type="ChEBI" id="CHEBI:61978"/>
        <dbReference type="ChEBI" id="CHEBI:456216"/>
        <dbReference type="EC" id="2.7.10.1"/>
    </reaction>
</comment>
<keyword evidence="12 24" id="KW-1133">Transmembrane helix</keyword>
<dbReference type="InterPro" id="IPR034266">
    <property type="entry name" value="EphA3_rcpt_lig-bd"/>
</dbReference>
<evidence type="ECO:0000256" key="1">
    <source>
        <dbReference type="ARBA" id="ARBA00004251"/>
    </source>
</evidence>
<keyword evidence="22" id="KW-1015">Disulfide bond</keyword>
<dbReference type="Gene3D" id="2.60.40.10">
    <property type="entry name" value="Immunoglobulins"/>
    <property type="match status" value="2"/>
</dbReference>
<dbReference type="PROSITE" id="PS00790">
    <property type="entry name" value="RECEPTOR_TYR_KIN_V_1"/>
    <property type="match status" value="1"/>
</dbReference>
<keyword evidence="10" id="KW-0418">Kinase</keyword>
<dbReference type="Gene3D" id="3.30.200.20">
    <property type="entry name" value="Phosphorylase Kinase, domain 1"/>
    <property type="match status" value="1"/>
</dbReference>
<evidence type="ECO:0000256" key="14">
    <source>
        <dbReference type="ARBA" id="ARBA00023137"/>
    </source>
</evidence>
<dbReference type="InterPro" id="IPR016257">
    <property type="entry name" value="Tyr_kinase_ephrin_rcpt"/>
</dbReference>
<dbReference type="RefSeq" id="XP_006033969.1">
    <property type="nucleotide sequence ID" value="XM_006033907.2"/>
</dbReference>
<dbReference type="FunFam" id="1.10.510.10:FF:000019">
    <property type="entry name" value="Ephrin type-A receptor 5"/>
    <property type="match status" value="1"/>
</dbReference>
<dbReference type="CDD" id="cd10481">
    <property type="entry name" value="EphR_LBD_A3"/>
    <property type="match status" value="1"/>
</dbReference>
<dbReference type="PROSITE" id="PS00109">
    <property type="entry name" value="PROTEIN_KINASE_TYR"/>
    <property type="match status" value="1"/>
</dbReference>
<keyword evidence="3" id="KW-1003">Cell membrane</keyword>
<dbReference type="Pfam" id="PF00536">
    <property type="entry name" value="SAM_1"/>
    <property type="match status" value="1"/>
</dbReference>
<keyword evidence="5" id="KW-0808">Transferase</keyword>
<dbReference type="Proteomes" id="UP000189705">
    <property type="component" value="Unplaced"/>
</dbReference>
<dbReference type="Pfam" id="PF25599">
    <property type="entry name" value="Ephrin_CRD"/>
    <property type="match status" value="1"/>
</dbReference>
<feature type="domain" description="Protein kinase" evidence="25">
    <location>
        <begin position="655"/>
        <end position="916"/>
    </location>
</feature>
<keyword evidence="29" id="KW-1185">Reference proteome</keyword>
<evidence type="ECO:0000256" key="18">
    <source>
        <dbReference type="ARBA" id="ARBA00072205"/>
    </source>
</evidence>
<dbReference type="GO" id="GO:0007411">
    <property type="term" value="P:axon guidance"/>
    <property type="evidence" value="ECO:0007669"/>
    <property type="project" value="TreeGrafter"/>
</dbReference>
<dbReference type="Gene3D" id="1.10.150.50">
    <property type="entry name" value="Transcription Factor, Ets-1"/>
    <property type="match status" value="1"/>
</dbReference>
<dbReference type="FunFam" id="2.60.120.260:FF:000001">
    <property type="entry name" value="Ephrin type-A receptor 7"/>
    <property type="match status" value="1"/>
</dbReference>
<dbReference type="InterPro" id="IPR003961">
    <property type="entry name" value="FN3_dom"/>
</dbReference>
<protein>
    <recommendedName>
        <fullName evidence="18">Ephrin type-A receptor 3</fullName>
        <ecNumber evidence="2">2.7.10.1</ecNumber>
    </recommendedName>
    <alternativeName>
        <fullName evidence="19">EPH-like kinase 4</fullName>
    </alternativeName>
</protein>
<evidence type="ECO:0000256" key="8">
    <source>
        <dbReference type="ARBA" id="ARBA00022737"/>
    </source>
</evidence>
<evidence type="ECO:0000256" key="24">
    <source>
        <dbReference type="SAM" id="Phobius"/>
    </source>
</evidence>
<evidence type="ECO:0000256" key="21">
    <source>
        <dbReference type="PIRSR" id="PIRSR000666-2"/>
    </source>
</evidence>
<keyword evidence="9 21" id="KW-0547">Nucleotide-binding</keyword>
<feature type="domain" description="Fibronectin type-III" evidence="27">
    <location>
        <begin position="470"/>
        <end position="564"/>
    </location>
</feature>
<dbReference type="FunCoup" id="A0A1U7SLE0">
    <property type="interactions" value="51"/>
</dbReference>
<evidence type="ECO:0000256" key="19">
    <source>
        <dbReference type="ARBA" id="ARBA00076437"/>
    </source>
</evidence>
<keyword evidence="6 24" id="KW-0812">Transmembrane</keyword>
<evidence type="ECO:0000259" key="26">
    <source>
        <dbReference type="PROSITE" id="PS50105"/>
    </source>
</evidence>
<dbReference type="Gene3D" id="2.60.120.260">
    <property type="entry name" value="Galactose-binding domain-like"/>
    <property type="match status" value="1"/>
</dbReference>
<dbReference type="PROSITE" id="PS00791">
    <property type="entry name" value="RECEPTOR_TYR_KIN_V_2"/>
    <property type="match status" value="1"/>
</dbReference>
<dbReference type="CDD" id="cd05066">
    <property type="entry name" value="PTKc_EphR_A"/>
    <property type="match status" value="1"/>
</dbReference>
<evidence type="ECO:0000259" key="27">
    <source>
        <dbReference type="PROSITE" id="PS50853"/>
    </source>
</evidence>
<feature type="binding site" evidence="21">
    <location>
        <begin position="661"/>
        <end position="669"/>
    </location>
    <ligand>
        <name>ATP</name>
        <dbReference type="ChEBI" id="CHEBI:30616"/>
    </ligand>
</feature>
<dbReference type="PRINTS" id="PR00109">
    <property type="entry name" value="TYRKINASE"/>
</dbReference>
<dbReference type="GO" id="GO:0005886">
    <property type="term" value="C:plasma membrane"/>
    <property type="evidence" value="ECO:0007669"/>
    <property type="project" value="UniProtKB-SubCell"/>
</dbReference>
<dbReference type="Pfam" id="PF01404">
    <property type="entry name" value="Ephrin_lbd"/>
    <property type="match status" value="1"/>
</dbReference>
<dbReference type="GO" id="GO:0030425">
    <property type="term" value="C:dendrite"/>
    <property type="evidence" value="ECO:0007669"/>
    <property type="project" value="TreeGrafter"/>
</dbReference>
<feature type="domain" description="SAM" evidence="26">
    <location>
        <begin position="945"/>
        <end position="1009"/>
    </location>
</feature>
<evidence type="ECO:0000256" key="4">
    <source>
        <dbReference type="ARBA" id="ARBA00022553"/>
    </source>
</evidence>
<evidence type="ECO:0000313" key="29">
    <source>
        <dbReference type="Proteomes" id="UP000189705"/>
    </source>
</evidence>
<dbReference type="GO" id="GO:0005524">
    <property type="term" value="F:ATP binding"/>
    <property type="evidence" value="ECO:0007669"/>
    <property type="project" value="UniProtKB-UniRule"/>
</dbReference>
<dbReference type="OrthoDB" id="4062651at2759"/>
<keyword evidence="11 21" id="KW-0067">ATP-binding</keyword>
<dbReference type="SUPFAM" id="SSF49785">
    <property type="entry name" value="Galactose-binding domain-like"/>
    <property type="match status" value="1"/>
</dbReference>
<dbReference type="InterPro" id="IPR013761">
    <property type="entry name" value="SAM/pointed_sf"/>
</dbReference>
<dbReference type="eggNOG" id="KOG0196">
    <property type="taxonomic scope" value="Eukaryota"/>
</dbReference>
<evidence type="ECO:0000256" key="23">
    <source>
        <dbReference type="PROSITE-ProRule" id="PRU10141"/>
    </source>
</evidence>
<gene>
    <name evidence="30" type="primary">EPHA3</name>
</gene>
<dbReference type="FunFam" id="1.10.150.50:FF:000046">
    <property type="entry name" value="ephrin type-A receptor 3"/>
    <property type="match status" value="1"/>
</dbReference>
<dbReference type="InterPro" id="IPR008266">
    <property type="entry name" value="Tyr_kinase_AS"/>
</dbReference>
<dbReference type="PANTHER" id="PTHR46877:SF12">
    <property type="entry name" value="EPHRIN TYPE-A RECEPTOR 3"/>
    <property type="match status" value="1"/>
</dbReference>
<dbReference type="PROSITE" id="PS50853">
    <property type="entry name" value="FN3"/>
    <property type="match status" value="2"/>
</dbReference>
<dbReference type="PROSITE" id="PS00107">
    <property type="entry name" value="PROTEIN_KINASE_ATP"/>
    <property type="match status" value="1"/>
</dbReference>
<dbReference type="FunFam" id="2.60.40.10:FF:000041">
    <property type="entry name" value="ephrin type-A receptor 3"/>
    <property type="match status" value="1"/>
</dbReference>
<dbReference type="InterPro" id="IPR050449">
    <property type="entry name" value="Ephrin_rcpt_TKs"/>
</dbReference>
<dbReference type="InterPro" id="IPR036116">
    <property type="entry name" value="FN3_sf"/>
</dbReference>
<dbReference type="CTD" id="2042"/>
<feature type="domain" description="Fibronectin type-III" evidence="27">
    <location>
        <begin position="359"/>
        <end position="469"/>
    </location>
</feature>
<evidence type="ECO:0000256" key="5">
    <source>
        <dbReference type="ARBA" id="ARBA00022679"/>
    </source>
</evidence>
<dbReference type="Pfam" id="PF07714">
    <property type="entry name" value="PK_Tyr_Ser-Thr"/>
    <property type="match status" value="1"/>
</dbReference>
<dbReference type="InterPro" id="IPR001090">
    <property type="entry name" value="Ephrin_rcpt_lig-bd_dom"/>
</dbReference>
<keyword evidence="16" id="KW-0325">Glycoprotein</keyword>
<comment type="subcellular location">
    <subcellularLocation>
        <location evidence="1">Cell membrane</location>
        <topology evidence="1">Single-pass type I membrane protein</topology>
    </subcellularLocation>
</comment>
<dbReference type="InterPro" id="IPR027936">
    <property type="entry name" value="Eph_TM"/>
</dbReference>
<dbReference type="PROSITE" id="PS50011">
    <property type="entry name" value="PROTEIN_KINASE_DOM"/>
    <property type="match status" value="1"/>
</dbReference>
<dbReference type="SMART" id="SM00219">
    <property type="entry name" value="TyrKc"/>
    <property type="match status" value="1"/>
</dbReference>
<dbReference type="SUPFAM" id="SSF49265">
    <property type="entry name" value="Fibronectin type III"/>
    <property type="match status" value="1"/>
</dbReference>
<dbReference type="FunFam" id="3.30.200.20:FF:000001">
    <property type="entry name" value="Ephrin type-A receptor 5"/>
    <property type="match status" value="1"/>
</dbReference>
<keyword evidence="15 30" id="KW-0675">Receptor</keyword>
<dbReference type="SUPFAM" id="SSF47769">
    <property type="entry name" value="SAM/Pointed domain"/>
    <property type="match status" value="1"/>
</dbReference>
<dbReference type="AlphaFoldDB" id="A0A1U7SLE0"/>
<dbReference type="STRING" id="38654.A0A1U7SLE0"/>
<dbReference type="InterPro" id="IPR008979">
    <property type="entry name" value="Galactose-bd-like_sf"/>
</dbReference>
<proteinExistence type="predicted"/>
<feature type="binding site" evidence="21 23">
    <location>
        <position position="687"/>
    </location>
    <ligand>
        <name>ATP</name>
        <dbReference type="ChEBI" id="CHEBI:30616"/>
    </ligand>
</feature>
<dbReference type="SMART" id="SM00060">
    <property type="entry name" value="FN3"/>
    <property type="match status" value="2"/>
</dbReference>
<reference evidence="30" key="1">
    <citation type="submission" date="2025-08" db="UniProtKB">
        <authorList>
            <consortium name="RefSeq"/>
        </authorList>
    </citation>
    <scope>IDENTIFICATION</scope>
</reference>
<name>A0A1U7SLE0_ALLSI</name>
<dbReference type="PRINTS" id="PR00014">
    <property type="entry name" value="FNTYPEIII"/>
</dbReference>
<evidence type="ECO:0000256" key="16">
    <source>
        <dbReference type="ARBA" id="ARBA00023180"/>
    </source>
</evidence>
<evidence type="ECO:0000256" key="17">
    <source>
        <dbReference type="ARBA" id="ARBA00051243"/>
    </source>
</evidence>
<evidence type="ECO:0000256" key="3">
    <source>
        <dbReference type="ARBA" id="ARBA00022475"/>
    </source>
</evidence>
<dbReference type="GeneID" id="102383823"/>
<dbReference type="KEGG" id="asn:102383823"/>
<dbReference type="PIRSF" id="PIRSF000666">
    <property type="entry name" value="TyrPK_ephrin_receptor"/>
    <property type="match status" value="1"/>
</dbReference>
<feature type="disulfide bond" evidence="22">
    <location>
        <begin position="140"/>
        <end position="150"/>
    </location>
</feature>
<dbReference type="InterPro" id="IPR013783">
    <property type="entry name" value="Ig-like_fold"/>
</dbReference>
<dbReference type="FunFam" id="2.10.50.10:FF:000001">
    <property type="entry name" value="Ephrin type-A receptor 5"/>
    <property type="match status" value="1"/>
</dbReference>
<evidence type="ECO:0000256" key="15">
    <source>
        <dbReference type="ARBA" id="ARBA00023170"/>
    </source>
</evidence>
<sequence length="1017" mass="113656">MGTLLPIAIELWQGAHVMFDLTKLTPKLLVQGSVNPLKALTRPGFTVIQLHPSYTGFHTLTKLFNLLDSKAIQGELGWISYPSHGWEEISGVDEHYTPIRTYQVCNVMDHSQNNWLRTNWIPRNSAQKIYVELKFTLRDCNSIPLVLGTCKETFNLYYMESDDDHSVKFREHQFTKIDTIAADESFTQMDLGDRILKLNTEVREVGPISKKGFYLAFQDVGACVALVSVRVYFKKCPFTVKNLAMFPDTVPMDSQSLVEVRGSCVNHSKEEDPPKMYCSTEGEWLVPIGKCLCNAGYEERGFACQACRPGFYKAFAGNVKCAKCPPHSSTYEEGSLNCRCEKNYFRSEKDPPSMACTRPPSAPRNVISNINETSVILDWSWPLDTGGRKDVTFNIICKKCGGTVNLCEPCSGNVRFLPRQIGLTNTTVTVVDLLAHTNYTFEIDAVNGVSDLSALSRQFAAVSITTNQAAPSPITIIRKDRTSRNSVSLSWQEPEHPNGIILDYEVKYYEKEQETSYTILRAKGTNVTISSLKPDTTYVFQIRARTAAGYGTNSRKFEFETSPDSFSISSENSQVVMIAISAAVAIILLTVVVYVLIGRFCGYNKSKHGADEKRLHFGNGHLKLPGLRTYVDPHTYEDPNQAVHEFAKELDATNISIDKVVGAGEFGEVCSGRLKLPSKKEISVAIKTLKVGYTEKQRRDFLGEASIMGQFDHPNIIRLEGVVTKSKPVMIVTEYMENGSLDSFLRKHDAQFTVIQLVGMLRGIASGMKYLSDMGYVHRDLAARNILINSNLVCKVSDFGLSRVLEDDPEAAYTTRGGKIPIRWTSPEAIAYRKFTSASDAWSYGIVLWEVMSYGERPYWEMSNQDVIKAVDEGYRLPPPMDCPAALYQLMLDCWQKDRNNRPKFEQIVSILDKLIRNPSSLKIITNAAARPSNLLLDQSNLDISAFRTAGDWLNGIRAGHCKDIFTGVEYSSCDTIAKISTDDMKKVGVTVVGPQKKIISSIKTLETHTKNSPVPV</sequence>
<dbReference type="InterPro" id="IPR011009">
    <property type="entry name" value="Kinase-like_dom_sf"/>
</dbReference>
<dbReference type="InterPro" id="IPR001426">
    <property type="entry name" value="Tyr_kinase_rcpt_V_CS"/>
</dbReference>
<keyword evidence="13 24" id="KW-0472">Membrane</keyword>
<dbReference type="SMART" id="SM00454">
    <property type="entry name" value="SAM"/>
    <property type="match status" value="1"/>
</dbReference>
<organism evidence="29 30">
    <name type="scientific">Alligator sinensis</name>
    <name type="common">Chinese alligator</name>
    <dbReference type="NCBI Taxonomy" id="38654"/>
    <lineage>
        <taxon>Eukaryota</taxon>
        <taxon>Metazoa</taxon>
        <taxon>Chordata</taxon>
        <taxon>Craniata</taxon>
        <taxon>Vertebrata</taxon>
        <taxon>Euteleostomi</taxon>
        <taxon>Archelosauria</taxon>
        <taxon>Archosauria</taxon>
        <taxon>Crocodylia</taxon>
        <taxon>Alligatoridae</taxon>
        <taxon>Alligatorinae</taxon>
        <taxon>Alligator</taxon>
    </lineage>
</organism>
<accession>A0A1U7SLE0</accession>
<dbReference type="InterPro" id="IPR001660">
    <property type="entry name" value="SAM"/>
</dbReference>
<keyword evidence="7" id="KW-0732">Signal</keyword>
<evidence type="ECO:0000256" key="12">
    <source>
        <dbReference type="ARBA" id="ARBA00022989"/>
    </source>
</evidence>
<evidence type="ECO:0000259" key="28">
    <source>
        <dbReference type="PROSITE" id="PS51550"/>
    </source>
</evidence>
<feature type="active site" description="Proton acceptor" evidence="20">
    <location>
        <position position="780"/>
    </location>
</feature>
<dbReference type="InParanoid" id="A0A1U7SLE0"/>
<dbReference type="Gene3D" id="2.10.50.10">
    <property type="entry name" value="Tumor Necrosis Factor Receptor, subunit A, domain 2"/>
    <property type="match status" value="1"/>
</dbReference>
<dbReference type="SMART" id="SM01411">
    <property type="entry name" value="Ephrin_rec_like"/>
    <property type="match status" value="1"/>
</dbReference>
<evidence type="ECO:0000256" key="9">
    <source>
        <dbReference type="ARBA" id="ARBA00022741"/>
    </source>
</evidence>
<feature type="disulfide bond" evidence="22">
    <location>
        <begin position="105"/>
        <end position="223"/>
    </location>
</feature>
<keyword evidence="8" id="KW-0677">Repeat</keyword>
<dbReference type="InterPro" id="IPR001245">
    <property type="entry name" value="Ser-Thr/Tyr_kinase_cat_dom"/>
</dbReference>